<evidence type="ECO:0000313" key="1">
    <source>
        <dbReference type="EMBL" id="URZ09726.1"/>
    </source>
</evidence>
<dbReference type="EMBL" id="CP096983">
    <property type="protein sequence ID" value="URZ09726.1"/>
    <property type="molecule type" value="Genomic_DNA"/>
</dbReference>
<dbReference type="AlphaFoldDB" id="A0A9Q8UDY9"/>
<accession>A0A9Q8UDY9</accession>
<protein>
    <submittedName>
        <fullName evidence="1">Uncharacterized protein</fullName>
    </submittedName>
</protein>
<organism evidence="1 2">
    <name type="scientific">Clostridium felsineum</name>
    <dbReference type="NCBI Taxonomy" id="36839"/>
    <lineage>
        <taxon>Bacteria</taxon>
        <taxon>Bacillati</taxon>
        <taxon>Bacillota</taxon>
        <taxon>Clostridia</taxon>
        <taxon>Eubacteriales</taxon>
        <taxon>Clostridiaceae</taxon>
        <taxon>Clostridium</taxon>
    </lineage>
</organism>
<dbReference type="RefSeq" id="WP_176091555.1">
    <property type="nucleotide sequence ID" value="NZ_CP096983.1"/>
</dbReference>
<evidence type="ECO:0000313" key="2">
    <source>
        <dbReference type="Proteomes" id="UP000190951"/>
    </source>
</evidence>
<sequence length="52" mass="6180">MKEESNENKEKLYFKDFLALCIATFQVLLPIFIVIFLIFVVLAFLIVKVWIK</sequence>
<gene>
    <name evidence="1" type="ORF">CROST_004190</name>
</gene>
<dbReference type="Proteomes" id="UP000190951">
    <property type="component" value="Chromosome"/>
</dbReference>
<name>A0A9Q8UDY9_9CLOT</name>
<keyword evidence="2" id="KW-1185">Reference proteome</keyword>
<dbReference type="KEGG" id="crw:CROST_004190"/>
<reference evidence="1 2" key="1">
    <citation type="submission" date="2022-04" db="EMBL/GenBank/DDBJ databases">
        <title>Genome sequence of C. roseum typestrain.</title>
        <authorList>
            <person name="Poehlein A."/>
            <person name="Schoch T."/>
            <person name="Duerre P."/>
            <person name="Daniel R."/>
        </authorList>
    </citation>
    <scope>NUCLEOTIDE SEQUENCE [LARGE SCALE GENOMIC DNA]</scope>
    <source>
        <strain evidence="1 2">DSM 7320</strain>
    </source>
</reference>
<proteinExistence type="predicted"/>